<dbReference type="PANTHER" id="PTHR24304:SF2">
    <property type="entry name" value="24-HYDROXYCHOLESTEROL 7-ALPHA-HYDROXYLASE"/>
    <property type="match status" value="1"/>
</dbReference>
<comment type="similarity">
    <text evidence="2">Belongs to the cytochrome P450 family.</text>
</comment>
<proteinExistence type="inferred from homology"/>
<reference evidence="8 9" key="1">
    <citation type="journal article" date="2020" name="Phytopathology">
        <title>Genome Sequence Resources of Colletotrichum truncatum, C. plurivorum, C. musicola, and C. sojae: Four Species Pathogenic to Soybean (Glycine max).</title>
        <authorList>
            <person name="Rogerio F."/>
            <person name="Boufleur T.R."/>
            <person name="Ciampi-Guillardi M."/>
            <person name="Sukno S.A."/>
            <person name="Thon M.R."/>
            <person name="Massola Junior N.S."/>
            <person name="Baroncelli R."/>
        </authorList>
    </citation>
    <scope>NUCLEOTIDE SEQUENCE [LARGE SCALE GENOMIC DNA]</scope>
    <source>
        <strain evidence="8 9">LFN0009</strain>
    </source>
</reference>
<dbReference type="CDD" id="cd11040">
    <property type="entry name" value="CYP7_CYP8-like"/>
    <property type="match status" value="1"/>
</dbReference>
<dbReference type="AlphaFoldDB" id="A0A8H6ISL0"/>
<dbReference type="EMBL" id="WIGN01000409">
    <property type="protein sequence ID" value="KAF6794575.1"/>
    <property type="molecule type" value="Genomic_DNA"/>
</dbReference>
<comment type="caution">
    <text evidence="8">The sequence shown here is derived from an EMBL/GenBank/DDBJ whole genome shotgun (WGS) entry which is preliminary data.</text>
</comment>
<accession>A0A8H6ISL0</accession>
<dbReference type="GO" id="GO:0005506">
    <property type="term" value="F:iron ion binding"/>
    <property type="evidence" value="ECO:0007669"/>
    <property type="project" value="InterPro"/>
</dbReference>
<protein>
    <recommendedName>
        <fullName evidence="10">Cytochrome P450</fullName>
    </recommendedName>
</protein>
<evidence type="ECO:0000256" key="1">
    <source>
        <dbReference type="ARBA" id="ARBA00001971"/>
    </source>
</evidence>
<comment type="cofactor">
    <cofactor evidence="1 7">
        <name>heme</name>
        <dbReference type="ChEBI" id="CHEBI:30413"/>
    </cofactor>
</comment>
<dbReference type="Gene3D" id="1.10.630.10">
    <property type="entry name" value="Cytochrome P450"/>
    <property type="match status" value="1"/>
</dbReference>
<keyword evidence="4 7" id="KW-0479">Metal-binding</keyword>
<dbReference type="GO" id="GO:0020037">
    <property type="term" value="F:heme binding"/>
    <property type="evidence" value="ECO:0007669"/>
    <property type="project" value="InterPro"/>
</dbReference>
<evidence type="ECO:0000313" key="9">
    <source>
        <dbReference type="Proteomes" id="UP000652219"/>
    </source>
</evidence>
<evidence type="ECO:0000256" key="7">
    <source>
        <dbReference type="PIRSR" id="PIRSR602403-1"/>
    </source>
</evidence>
<dbReference type="SUPFAM" id="SSF48264">
    <property type="entry name" value="Cytochrome P450"/>
    <property type="match status" value="1"/>
</dbReference>
<evidence type="ECO:0008006" key="10">
    <source>
        <dbReference type="Google" id="ProtNLM"/>
    </source>
</evidence>
<dbReference type="InterPro" id="IPR002403">
    <property type="entry name" value="Cyt_P450_E_grp-IV"/>
</dbReference>
<evidence type="ECO:0000256" key="3">
    <source>
        <dbReference type="ARBA" id="ARBA00022617"/>
    </source>
</evidence>
<evidence type="ECO:0000256" key="4">
    <source>
        <dbReference type="ARBA" id="ARBA00022723"/>
    </source>
</evidence>
<keyword evidence="9" id="KW-1185">Reference proteome</keyword>
<keyword evidence="5 7" id="KW-0408">Iron</keyword>
<feature type="binding site" description="axial binding residue" evidence="7">
    <location>
        <position position="515"/>
    </location>
    <ligand>
        <name>heme</name>
        <dbReference type="ChEBI" id="CHEBI:30413"/>
    </ligand>
    <ligandPart>
        <name>Fe</name>
        <dbReference type="ChEBI" id="CHEBI:18248"/>
    </ligandPart>
</feature>
<evidence type="ECO:0000256" key="2">
    <source>
        <dbReference type="ARBA" id="ARBA00010617"/>
    </source>
</evidence>
<evidence type="ECO:0000313" key="8">
    <source>
        <dbReference type="EMBL" id="KAF6794575.1"/>
    </source>
</evidence>
<sequence>MDTVNVSNVASPVGLYHLIRDYATVSCLGWLISLAIAASLLRKVFTENSSEPPRLPELIPYVSNAYQYLTDNSKFLQRATEALKKSNIVGFNLGPVRVYLVSGSHNVQKLFRNSSGNTKLSSDKFVLMVNEYVQGIEKADAIRWASDKSGRLKIPAPGTEALLEEKRIWSGMHHVFAEHLTRADSTAKLAQNFQTFFNERLEQQPLGEWRELQMFQFLKTDMTEAAIVTLAGRRLIERYPEFVKVLWDFDEVVVKLMYGMPSWINPEPKRRQDRAVSLMTEFLTDAWSAFDWDGPDADADWDPIFGSRLQREHAKLWKKKGFSMRSRAGSHLGNIAGFNVNTIPETAWVMMELIRDPALLKEVRDEIQTTLVVDPKTGNASFDVSQLLTLPLLQSIYSETLRLHVSINITREVLEPIDWDGYTLPKGSLIQAPTRIGLQDEGVWGVEGHPASEFWAERHIKYAERVDEFGETRKVREFCMNGRPSDFFPYGKRLMNDRPAGLMLNFYVGGGVSMCPGRLFAKQEIMLAVAMIVSRFDVEFVEWVYYDGTTSDRPAADDKTAIGSGAVSPDRDMRVRWRRIA</sequence>
<dbReference type="GO" id="GO:0008395">
    <property type="term" value="F:steroid hydroxylase activity"/>
    <property type="evidence" value="ECO:0007669"/>
    <property type="project" value="TreeGrafter"/>
</dbReference>
<gene>
    <name evidence="8" type="ORF">CSOJ01_13675</name>
</gene>
<name>A0A8H6ISL0_9PEZI</name>
<dbReference type="InterPro" id="IPR001128">
    <property type="entry name" value="Cyt_P450"/>
</dbReference>
<keyword evidence="6" id="KW-0560">Oxidoreductase</keyword>
<evidence type="ECO:0000256" key="6">
    <source>
        <dbReference type="ARBA" id="ARBA00023033"/>
    </source>
</evidence>
<keyword evidence="3 7" id="KW-0349">Heme</keyword>
<evidence type="ECO:0000256" key="5">
    <source>
        <dbReference type="ARBA" id="ARBA00023004"/>
    </source>
</evidence>
<dbReference type="Proteomes" id="UP000652219">
    <property type="component" value="Unassembled WGS sequence"/>
</dbReference>
<dbReference type="InterPro" id="IPR036396">
    <property type="entry name" value="Cyt_P450_sf"/>
</dbReference>
<dbReference type="PRINTS" id="PR00465">
    <property type="entry name" value="EP450IV"/>
</dbReference>
<organism evidence="8 9">
    <name type="scientific">Colletotrichum sojae</name>
    <dbReference type="NCBI Taxonomy" id="2175907"/>
    <lineage>
        <taxon>Eukaryota</taxon>
        <taxon>Fungi</taxon>
        <taxon>Dikarya</taxon>
        <taxon>Ascomycota</taxon>
        <taxon>Pezizomycotina</taxon>
        <taxon>Sordariomycetes</taxon>
        <taxon>Hypocreomycetidae</taxon>
        <taxon>Glomerellales</taxon>
        <taxon>Glomerellaceae</taxon>
        <taxon>Colletotrichum</taxon>
        <taxon>Colletotrichum orchidearum species complex</taxon>
    </lineage>
</organism>
<keyword evidence="6" id="KW-0503">Monooxygenase</keyword>
<dbReference type="GO" id="GO:0016705">
    <property type="term" value="F:oxidoreductase activity, acting on paired donors, with incorporation or reduction of molecular oxygen"/>
    <property type="evidence" value="ECO:0007669"/>
    <property type="project" value="InterPro"/>
</dbReference>
<dbReference type="InterPro" id="IPR050529">
    <property type="entry name" value="CYP450_sterol_14alpha_dmase"/>
</dbReference>
<dbReference type="Pfam" id="PF00067">
    <property type="entry name" value="p450"/>
    <property type="match status" value="1"/>
</dbReference>
<dbReference type="PANTHER" id="PTHR24304">
    <property type="entry name" value="CYTOCHROME P450 FAMILY 7"/>
    <property type="match status" value="1"/>
</dbReference>